<sequence>MNGLDDDDVRSTTSEVSLLEQLSRSERITGGRVQLDWSTLPPDIGPILPDSVNNRTNRSFVNTASNTRPATNTRLPPRPQQAESQPPPKPTVLPSPPIDPPSNTPKEQEKDKKIYNFHQCHFEIVRKRDLLGDDSTNEGLGNSMQSTGAGASRGMSLERGTSEDAREDQQDLDDLLGRLNRIRNEEPVISVESGGGEVLPQDPDMTMDDLSIPSQPNGFGDSMMSTKSKTRGMDSFARHEPSFRASIRSSTRSSFLNVETASHLHAELSDLSAQLKEKSDMLHQRARDLDARELKLKEASQRMNDDVVKRVGVEVEKREQAWKKDAETIILKYDEALQDFAKESKRMSSSVRELVTVNRSLRAQLKDSTLDTESQSTVIQDLTSQLKQARDRNERLKASLQSASLVKPLVVEVKERNRENDKLDELKRIVLAGHKRSTYTACTQTVENMGSGSVFGGEERGQVRKGDVELNTSKDILIDYLCEIHRCSLRDFGSNVQQTQDQDESFISARNFVADDVIDAMRRKSRDTILILSGQILSSIMTIVKQNERCLSSYLMEFILSFVRHGNLTMQQKHSLSDVIFTVYTKHEITYDTDDTTIALMQMVLLSTVGQYNVIEVVLDDVVSRLVDGHFKHVFLENDGVEYVHPLLRRSDGPSVPLLASGVLLNLCADGDWLPDFLTQCSRPVVVNSCAAALGQCVDSINGHGDKMAPVAENVSVLLQKLSKIPNNHILFRSNTTLMDRLSCILDEENSGGGNGRRQFSEFLILNVRSIVRNLA</sequence>
<name>A0A507C6Q1_9FUNG</name>
<dbReference type="InterPro" id="IPR038798">
    <property type="entry name" value="CCDC138"/>
</dbReference>
<reference evidence="4 5" key="1">
    <citation type="journal article" date="2019" name="Sci. Rep.">
        <title>Comparative genomics of chytrid fungi reveal insights into the obligate biotrophic and pathogenic lifestyle of Synchytrium endobioticum.</title>
        <authorList>
            <person name="van de Vossenberg B.T.L.H."/>
            <person name="Warris S."/>
            <person name="Nguyen H.D.T."/>
            <person name="van Gent-Pelzer M.P.E."/>
            <person name="Joly D.L."/>
            <person name="van de Geest H.C."/>
            <person name="Bonants P.J.M."/>
            <person name="Smith D.S."/>
            <person name="Levesque C.A."/>
            <person name="van der Lee T.A.J."/>
        </authorList>
    </citation>
    <scope>NUCLEOTIDE SEQUENCE [LARGE SCALE GENOMIC DNA]</scope>
    <source>
        <strain evidence="4 5">JEL517</strain>
    </source>
</reference>
<feature type="compositionally biased region" description="Basic and acidic residues" evidence="2">
    <location>
        <begin position="160"/>
        <end position="169"/>
    </location>
</feature>
<dbReference type="Proteomes" id="UP000319731">
    <property type="component" value="Unassembled WGS sequence"/>
</dbReference>
<evidence type="ECO:0000313" key="4">
    <source>
        <dbReference type="EMBL" id="TPX33734.1"/>
    </source>
</evidence>
<dbReference type="OrthoDB" id="2161164at2759"/>
<accession>A0A507C6Q1</accession>
<evidence type="ECO:0000259" key="3">
    <source>
        <dbReference type="Pfam" id="PF21035"/>
    </source>
</evidence>
<dbReference type="GeneID" id="42004708"/>
<organism evidence="4 5">
    <name type="scientific">Synchytrium microbalum</name>
    <dbReference type="NCBI Taxonomy" id="1806994"/>
    <lineage>
        <taxon>Eukaryota</taxon>
        <taxon>Fungi</taxon>
        <taxon>Fungi incertae sedis</taxon>
        <taxon>Chytridiomycota</taxon>
        <taxon>Chytridiomycota incertae sedis</taxon>
        <taxon>Chytridiomycetes</taxon>
        <taxon>Synchytriales</taxon>
        <taxon>Synchytriaceae</taxon>
        <taxon>Synchytrium</taxon>
    </lineage>
</organism>
<dbReference type="PANTHER" id="PTHR34523">
    <property type="entry name" value="COILED-COIL DOMAIN-CONTAINING PROTEIN 138"/>
    <property type="match status" value="1"/>
</dbReference>
<keyword evidence="1" id="KW-0175">Coiled coil</keyword>
<evidence type="ECO:0000313" key="5">
    <source>
        <dbReference type="Proteomes" id="UP000319731"/>
    </source>
</evidence>
<evidence type="ECO:0000256" key="2">
    <source>
        <dbReference type="SAM" id="MobiDB-lite"/>
    </source>
</evidence>
<gene>
    <name evidence="4" type="ORF">SmJEL517_g03483</name>
</gene>
<dbReference type="AlphaFoldDB" id="A0A507C6Q1"/>
<feature type="compositionally biased region" description="Pro residues" evidence="2">
    <location>
        <begin position="85"/>
        <end position="103"/>
    </location>
</feature>
<feature type="compositionally biased region" description="Polar residues" evidence="2">
    <location>
        <begin position="51"/>
        <end position="74"/>
    </location>
</feature>
<comment type="caution">
    <text evidence="4">The sequence shown here is derived from an EMBL/GenBank/DDBJ whole genome shotgun (WGS) entry which is preliminary data.</text>
</comment>
<proteinExistence type="predicted"/>
<dbReference type="PANTHER" id="PTHR34523:SF1">
    <property type="entry name" value="COILED-COIL DOMAIN-CONTAINING PROTEIN 138"/>
    <property type="match status" value="1"/>
</dbReference>
<dbReference type="RefSeq" id="XP_031024651.1">
    <property type="nucleotide sequence ID" value="XM_031169411.1"/>
</dbReference>
<feature type="domain" description="Coiled-coil" evidence="3">
    <location>
        <begin position="562"/>
        <end position="775"/>
    </location>
</feature>
<dbReference type="EMBL" id="QEAO01000018">
    <property type="protein sequence ID" value="TPX33734.1"/>
    <property type="molecule type" value="Genomic_DNA"/>
</dbReference>
<dbReference type="Pfam" id="PF21035">
    <property type="entry name" value="CCDC138_C"/>
    <property type="match status" value="1"/>
</dbReference>
<keyword evidence="5" id="KW-1185">Reference proteome</keyword>
<protein>
    <recommendedName>
        <fullName evidence="3">Coiled-coil domain-containing protein</fullName>
    </recommendedName>
</protein>
<feature type="region of interest" description="Disordered" evidence="2">
    <location>
        <begin position="40"/>
        <end position="110"/>
    </location>
</feature>
<feature type="region of interest" description="Disordered" evidence="2">
    <location>
        <begin position="133"/>
        <end position="169"/>
    </location>
</feature>
<feature type="compositionally biased region" description="Polar residues" evidence="2">
    <location>
        <begin position="137"/>
        <end position="149"/>
    </location>
</feature>
<evidence type="ECO:0000256" key="1">
    <source>
        <dbReference type="SAM" id="Coils"/>
    </source>
</evidence>
<dbReference type="InterPro" id="IPR048750">
    <property type="entry name" value="CCDC138_C"/>
</dbReference>
<feature type="coiled-coil region" evidence="1">
    <location>
        <begin position="379"/>
        <end position="406"/>
    </location>
</feature>